<keyword evidence="1" id="KW-0808">Transferase</keyword>
<dbReference type="Proteomes" id="UP000436482">
    <property type="component" value="Unassembled WGS sequence"/>
</dbReference>
<dbReference type="AlphaFoldDB" id="A0A6N8NJL0"/>
<gene>
    <name evidence="1" type="ORF">GP979_19630</name>
</gene>
<comment type="caution">
    <text evidence="1">The sequence shown here is derived from an EMBL/GenBank/DDBJ whole genome shotgun (WGS) entry which is preliminary data.</text>
</comment>
<name>A0A6N8NJL0_ECOLX</name>
<proteinExistence type="predicted"/>
<sequence length="74" mass="8475">MLTRENMLNGTFVRVHEALLPANMLWDAEKIRASMNSTLEERPTGAPVWIFAYGSLMWNPVLAIEEMQRARLKG</sequence>
<reference evidence="1 2" key="1">
    <citation type="submission" date="2019-12" db="EMBL/GenBank/DDBJ databases">
        <title>Enteriobacteria Tanzani isolates_8377-8380.</title>
        <authorList>
            <person name="Subbiah M."/>
            <person name="Call D."/>
        </authorList>
    </citation>
    <scope>NUCLEOTIDE SEQUENCE [LARGE SCALE GENOMIC DNA]</scope>
    <source>
        <strain evidence="1 2">8379wE6</strain>
    </source>
</reference>
<organism evidence="1 2">
    <name type="scientific">Escherichia coli</name>
    <dbReference type="NCBI Taxonomy" id="562"/>
    <lineage>
        <taxon>Bacteria</taxon>
        <taxon>Pseudomonadati</taxon>
        <taxon>Pseudomonadota</taxon>
        <taxon>Gammaproteobacteria</taxon>
        <taxon>Enterobacterales</taxon>
        <taxon>Enterobacteriaceae</taxon>
        <taxon>Escherichia</taxon>
    </lineage>
</organism>
<dbReference type="EMBL" id="WTQQ01000450">
    <property type="protein sequence ID" value="MWR90482.1"/>
    <property type="molecule type" value="Genomic_DNA"/>
</dbReference>
<evidence type="ECO:0000313" key="2">
    <source>
        <dbReference type="Proteomes" id="UP000436482"/>
    </source>
</evidence>
<accession>A0A6N8NJL0</accession>
<evidence type="ECO:0000313" key="1">
    <source>
        <dbReference type="EMBL" id="MWR90482.1"/>
    </source>
</evidence>
<protein>
    <submittedName>
        <fullName evidence="1">Gamma-glutamylcyclotransferase</fullName>
    </submittedName>
</protein>
<dbReference type="GO" id="GO:0016740">
    <property type="term" value="F:transferase activity"/>
    <property type="evidence" value="ECO:0007669"/>
    <property type="project" value="UniProtKB-KW"/>
</dbReference>
<feature type="non-terminal residue" evidence="1">
    <location>
        <position position="74"/>
    </location>
</feature>